<feature type="chain" id="PRO_5045063551" evidence="1">
    <location>
        <begin position="29"/>
        <end position="210"/>
    </location>
</feature>
<feature type="signal peptide" evidence="1">
    <location>
        <begin position="1"/>
        <end position="28"/>
    </location>
</feature>
<protein>
    <submittedName>
        <fullName evidence="3">WxL domain-containing protein</fullName>
    </submittedName>
</protein>
<evidence type="ECO:0000256" key="1">
    <source>
        <dbReference type="SAM" id="SignalP"/>
    </source>
</evidence>
<comment type="caution">
    <text evidence="3">The sequence shown here is derived from an EMBL/GenBank/DDBJ whole genome shotgun (WGS) entry which is preliminary data.</text>
</comment>
<dbReference type="Proteomes" id="UP001596227">
    <property type="component" value="Unassembled WGS sequence"/>
</dbReference>
<gene>
    <name evidence="3" type="ORF">ACFQH1_07465</name>
</gene>
<dbReference type="EMBL" id="JBHSSB010000015">
    <property type="protein sequence ID" value="MFC6295039.1"/>
    <property type="molecule type" value="Genomic_DNA"/>
</dbReference>
<name>A0ABW1UGR8_9LACO</name>
<dbReference type="Pfam" id="PF13731">
    <property type="entry name" value="WxL"/>
    <property type="match status" value="1"/>
</dbReference>
<keyword evidence="4" id="KW-1185">Reference proteome</keyword>
<dbReference type="RefSeq" id="WP_137606763.1">
    <property type="nucleotide sequence ID" value="NZ_BJDH01000002.1"/>
</dbReference>
<evidence type="ECO:0000259" key="2">
    <source>
        <dbReference type="Pfam" id="PF13731"/>
    </source>
</evidence>
<evidence type="ECO:0000313" key="3">
    <source>
        <dbReference type="EMBL" id="MFC6295039.1"/>
    </source>
</evidence>
<organism evidence="3 4">
    <name type="scientific">Lactiplantibacillus daoliensis</name>
    <dbReference type="NCBI Taxonomy" id="2559916"/>
    <lineage>
        <taxon>Bacteria</taxon>
        <taxon>Bacillati</taxon>
        <taxon>Bacillota</taxon>
        <taxon>Bacilli</taxon>
        <taxon>Lactobacillales</taxon>
        <taxon>Lactobacillaceae</taxon>
        <taxon>Lactiplantibacillus</taxon>
    </lineage>
</organism>
<keyword evidence="1" id="KW-0732">Signal</keyword>
<sequence>MQKASKQLLAISTVLGLGLVISTIPASATISSNPKPDNTAKTQATVTLKQSEQEGAIKIEQAPNYEFNNLEISAFTKEYGATGVKNNLVVSNPGFESGYHVTAKISAFTKADAARKGEAEAAKLTGADLFLTNGTVSAVEAGNPSAMPLTTNNIHLTGTDNLMLNATAGTALGRHQLAHDKSAVRLRIPGGNKVGAYNATIVWTLNNTPA</sequence>
<accession>A0ABW1UGR8</accession>
<evidence type="ECO:0000313" key="4">
    <source>
        <dbReference type="Proteomes" id="UP001596227"/>
    </source>
</evidence>
<proteinExistence type="predicted"/>
<dbReference type="InterPro" id="IPR027994">
    <property type="entry name" value="WxL_dom"/>
</dbReference>
<feature type="domain" description="WxL" evidence="2">
    <location>
        <begin position="32"/>
        <end position="209"/>
    </location>
</feature>
<reference evidence="4" key="1">
    <citation type="journal article" date="2019" name="Int. J. Syst. Evol. Microbiol.">
        <title>The Global Catalogue of Microorganisms (GCM) 10K type strain sequencing project: providing services to taxonomists for standard genome sequencing and annotation.</title>
        <authorList>
            <consortium name="The Broad Institute Genomics Platform"/>
            <consortium name="The Broad Institute Genome Sequencing Center for Infectious Disease"/>
            <person name="Wu L."/>
            <person name="Ma J."/>
        </authorList>
    </citation>
    <scope>NUCLEOTIDE SEQUENCE [LARGE SCALE GENOMIC DNA]</scope>
    <source>
        <strain evidence="4">CCM 8934</strain>
    </source>
</reference>